<sequence>MNSSSKVIMAATMVMVVSLIMVLSLVLVLLAELYCSFLLRRRRQNSLNLPITTVSPTATTTITLNQAISTTTTTTNEPSPSNNDSSSPNPLYTGVLKTTKPTKTHLSNASLDLIQETIVNDSSNHNKPTASSVDSFIYISNPIYSNEATSKPTTPFETPESSPSRLETEDSSSSSSEDEDNDVTPTLTPMKDLPEEACSVSLKDVKSSTSESNNGGCSSSSSGSPYTSPSW</sequence>
<keyword evidence="3" id="KW-1185">Reference proteome</keyword>
<feature type="compositionally biased region" description="Low complexity" evidence="1">
    <location>
        <begin position="207"/>
        <end position="231"/>
    </location>
</feature>
<evidence type="ECO:0000313" key="2">
    <source>
        <dbReference type="EMBL" id="KAL1194488.1"/>
    </source>
</evidence>
<evidence type="ECO:0000313" key="3">
    <source>
        <dbReference type="Proteomes" id="UP001558713"/>
    </source>
</evidence>
<organism evidence="2 3">
    <name type="scientific">Cardamine amara subsp. amara</name>
    <dbReference type="NCBI Taxonomy" id="228776"/>
    <lineage>
        <taxon>Eukaryota</taxon>
        <taxon>Viridiplantae</taxon>
        <taxon>Streptophyta</taxon>
        <taxon>Embryophyta</taxon>
        <taxon>Tracheophyta</taxon>
        <taxon>Spermatophyta</taxon>
        <taxon>Magnoliopsida</taxon>
        <taxon>eudicotyledons</taxon>
        <taxon>Gunneridae</taxon>
        <taxon>Pentapetalae</taxon>
        <taxon>rosids</taxon>
        <taxon>malvids</taxon>
        <taxon>Brassicales</taxon>
        <taxon>Brassicaceae</taxon>
        <taxon>Cardamineae</taxon>
        <taxon>Cardamine</taxon>
    </lineage>
</organism>
<accession>A0ABD0ZII9</accession>
<feature type="compositionally biased region" description="Low complexity" evidence="1">
    <location>
        <begin position="149"/>
        <end position="175"/>
    </location>
</feature>
<feature type="compositionally biased region" description="Low complexity" evidence="1">
    <location>
        <begin position="70"/>
        <end position="90"/>
    </location>
</feature>
<dbReference type="AlphaFoldDB" id="A0ABD0ZII9"/>
<comment type="caution">
    <text evidence="2">The sequence shown here is derived from an EMBL/GenBank/DDBJ whole genome shotgun (WGS) entry which is preliminary data.</text>
</comment>
<reference evidence="2 3" key="1">
    <citation type="submission" date="2024-04" db="EMBL/GenBank/DDBJ databases">
        <title>Genome assembly C_amara_ONT_v2.</title>
        <authorList>
            <person name="Yant L."/>
            <person name="Moore C."/>
            <person name="Slenker M."/>
        </authorList>
    </citation>
    <scope>NUCLEOTIDE SEQUENCE [LARGE SCALE GENOMIC DNA]</scope>
    <source>
        <tissue evidence="2">Leaf</tissue>
    </source>
</reference>
<feature type="region of interest" description="Disordered" evidence="1">
    <location>
        <begin position="146"/>
        <end position="231"/>
    </location>
</feature>
<dbReference type="Proteomes" id="UP001558713">
    <property type="component" value="Unassembled WGS sequence"/>
</dbReference>
<protein>
    <submittedName>
        <fullName evidence="2">Uncharacterized protein</fullName>
    </submittedName>
</protein>
<dbReference type="EMBL" id="JBANAX010000752">
    <property type="protein sequence ID" value="KAL1194488.1"/>
    <property type="molecule type" value="Genomic_DNA"/>
</dbReference>
<feature type="region of interest" description="Disordered" evidence="1">
    <location>
        <begin position="70"/>
        <end position="99"/>
    </location>
</feature>
<proteinExistence type="predicted"/>
<gene>
    <name evidence="2" type="ORF">V5N11_010395</name>
</gene>
<evidence type="ECO:0000256" key="1">
    <source>
        <dbReference type="SAM" id="MobiDB-lite"/>
    </source>
</evidence>
<name>A0ABD0ZII9_CARAN</name>